<evidence type="ECO:0008006" key="4">
    <source>
        <dbReference type="Google" id="ProtNLM"/>
    </source>
</evidence>
<name>A0A2U1JLD9_9FLAO</name>
<accession>A0A2U1JLD9</accession>
<organism evidence="2 3">
    <name type="scientific">Flavobacterium psychrotolerans</name>
    <dbReference type="NCBI Taxonomy" id="2169410"/>
    <lineage>
        <taxon>Bacteria</taxon>
        <taxon>Pseudomonadati</taxon>
        <taxon>Bacteroidota</taxon>
        <taxon>Flavobacteriia</taxon>
        <taxon>Flavobacteriales</taxon>
        <taxon>Flavobacteriaceae</taxon>
        <taxon>Flavobacterium</taxon>
    </lineage>
</organism>
<feature type="signal peptide" evidence="1">
    <location>
        <begin position="1"/>
        <end position="19"/>
    </location>
</feature>
<dbReference type="SUPFAM" id="SSF56935">
    <property type="entry name" value="Porins"/>
    <property type="match status" value="1"/>
</dbReference>
<feature type="chain" id="PRO_5015413931" description="Aromatic hydrocarbon degradation protein" evidence="1">
    <location>
        <begin position="20"/>
        <end position="415"/>
    </location>
</feature>
<evidence type="ECO:0000256" key="1">
    <source>
        <dbReference type="SAM" id="SignalP"/>
    </source>
</evidence>
<dbReference type="Gene3D" id="2.40.160.60">
    <property type="entry name" value="Outer membrane protein transport protein (OMPP1/FadL/TodX)"/>
    <property type="match status" value="1"/>
</dbReference>
<gene>
    <name evidence="2" type="ORF">DB895_06855</name>
</gene>
<keyword evidence="1" id="KW-0732">Signal</keyword>
<dbReference type="AlphaFoldDB" id="A0A2U1JLD9"/>
<keyword evidence="3" id="KW-1185">Reference proteome</keyword>
<dbReference type="EMBL" id="QCZI01000006">
    <property type="protein sequence ID" value="PWA05693.1"/>
    <property type="molecule type" value="Genomic_DNA"/>
</dbReference>
<reference evidence="2 3" key="1">
    <citation type="submission" date="2018-04" db="EMBL/GenBank/DDBJ databases">
        <title>Flavobacterium sp. nov., isolated from glacier ice.</title>
        <authorList>
            <person name="Liu Q."/>
            <person name="Xin Y.-H."/>
        </authorList>
    </citation>
    <scope>NUCLEOTIDE SEQUENCE [LARGE SCALE GENOMIC DNA]</scope>
    <source>
        <strain evidence="2 3">RB1R5</strain>
    </source>
</reference>
<evidence type="ECO:0000313" key="2">
    <source>
        <dbReference type="EMBL" id="PWA05693.1"/>
    </source>
</evidence>
<protein>
    <recommendedName>
        <fullName evidence="4">Aromatic hydrocarbon degradation protein</fullName>
    </recommendedName>
</protein>
<dbReference type="Proteomes" id="UP000245449">
    <property type="component" value="Unassembled WGS sequence"/>
</dbReference>
<proteinExistence type="predicted"/>
<comment type="caution">
    <text evidence="2">The sequence shown here is derived from an EMBL/GenBank/DDBJ whole genome shotgun (WGS) entry which is preliminary data.</text>
</comment>
<sequence>MIRKFILPVLLLFSLVSFAQQGSASPYSFFGVGDVRFKGTNEMNAMGGVSILPDSIHINLQNPASYSSLKLTTFTIGGTFSATKFKSYNGSEKAQRTTLDYLAVALPLKKFGVAFGLIPYSSVGYKLKTTDDVNEIIRRYSGDGGLNKAFLGLGYQLNPRISIGADIGYNFGRIETNSIKYLGIAQDGTQEKNVSELSGLSINIGAMYNRKITKKLDFYSGITYAPQSNLNSNNENNIFSIIYLGDVTPIPLDYLDAKNYKNTVKLPSKFSIGAGVGESKKWLIGTEVSFLGSNTFSNRLSNVTNASYENGIKYSVGGFYIPNYNSFSNYLKKVTYRGGFRYEKTGLIINDQKIRDYAFTGGVGLPVGGTFSNVNVGIELGRRGTALANLVEENYANVIISLSLNDKWFTKRKFD</sequence>
<dbReference type="RefSeq" id="WP_116724620.1">
    <property type="nucleotide sequence ID" value="NZ_QCZI01000006.1"/>
</dbReference>
<evidence type="ECO:0000313" key="3">
    <source>
        <dbReference type="Proteomes" id="UP000245449"/>
    </source>
</evidence>
<dbReference type="OrthoDB" id="1491239at2"/>